<accession>A0A0L0F8Y5</accession>
<gene>
    <name evidence="2" type="ORF">SARC_14261</name>
</gene>
<feature type="non-terminal residue" evidence="2">
    <location>
        <position position="88"/>
    </location>
</feature>
<evidence type="ECO:0000313" key="3">
    <source>
        <dbReference type="Proteomes" id="UP000054560"/>
    </source>
</evidence>
<keyword evidence="3" id="KW-1185">Reference proteome</keyword>
<sequence>MWRMDITYEYFCDSLVQLNVLSPEAVGAFKDKYRDLHSMVAMVHAFQKKSRESASQGAQGTEQATANGYSQQTQIPLNQTHMQAPAQQ</sequence>
<protein>
    <submittedName>
        <fullName evidence="2">Uncharacterized protein</fullName>
    </submittedName>
</protein>
<proteinExistence type="predicted"/>
<feature type="region of interest" description="Disordered" evidence="1">
    <location>
        <begin position="51"/>
        <end position="88"/>
    </location>
</feature>
<dbReference type="RefSeq" id="XP_014147082.1">
    <property type="nucleotide sequence ID" value="XM_014291607.1"/>
</dbReference>
<name>A0A0L0F8Y5_9EUKA</name>
<organism evidence="2 3">
    <name type="scientific">Sphaeroforma arctica JP610</name>
    <dbReference type="NCBI Taxonomy" id="667725"/>
    <lineage>
        <taxon>Eukaryota</taxon>
        <taxon>Ichthyosporea</taxon>
        <taxon>Ichthyophonida</taxon>
        <taxon>Sphaeroforma</taxon>
    </lineage>
</organism>
<dbReference type="AlphaFoldDB" id="A0A0L0F8Y5"/>
<evidence type="ECO:0000256" key="1">
    <source>
        <dbReference type="SAM" id="MobiDB-lite"/>
    </source>
</evidence>
<dbReference type="EMBL" id="KQ245963">
    <property type="protein sequence ID" value="KNC73180.1"/>
    <property type="molecule type" value="Genomic_DNA"/>
</dbReference>
<evidence type="ECO:0000313" key="2">
    <source>
        <dbReference type="EMBL" id="KNC73180.1"/>
    </source>
</evidence>
<dbReference type="Proteomes" id="UP000054560">
    <property type="component" value="Unassembled WGS sequence"/>
</dbReference>
<dbReference type="GeneID" id="25914765"/>
<feature type="compositionally biased region" description="Polar residues" evidence="1">
    <location>
        <begin position="53"/>
        <end position="88"/>
    </location>
</feature>
<reference evidence="2 3" key="1">
    <citation type="submission" date="2011-02" db="EMBL/GenBank/DDBJ databases">
        <title>The Genome Sequence of Sphaeroforma arctica JP610.</title>
        <authorList>
            <consortium name="The Broad Institute Genome Sequencing Platform"/>
            <person name="Russ C."/>
            <person name="Cuomo C."/>
            <person name="Young S.K."/>
            <person name="Zeng Q."/>
            <person name="Gargeya S."/>
            <person name="Alvarado L."/>
            <person name="Berlin A."/>
            <person name="Chapman S.B."/>
            <person name="Chen Z."/>
            <person name="Freedman E."/>
            <person name="Gellesch M."/>
            <person name="Goldberg J."/>
            <person name="Griggs A."/>
            <person name="Gujja S."/>
            <person name="Heilman E."/>
            <person name="Heiman D."/>
            <person name="Howarth C."/>
            <person name="Mehta T."/>
            <person name="Neiman D."/>
            <person name="Pearson M."/>
            <person name="Roberts A."/>
            <person name="Saif S."/>
            <person name="Shea T."/>
            <person name="Shenoy N."/>
            <person name="Sisk P."/>
            <person name="Stolte C."/>
            <person name="Sykes S."/>
            <person name="White J."/>
            <person name="Yandava C."/>
            <person name="Burger G."/>
            <person name="Gray M.W."/>
            <person name="Holland P.W.H."/>
            <person name="King N."/>
            <person name="Lang F.B.F."/>
            <person name="Roger A.J."/>
            <person name="Ruiz-Trillo I."/>
            <person name="Haas B."/>
            <person name="Nusbaum C."/>
            <person name="Birren B."/>
        </authorList>
    </citation>
    <scope>NUCLEOTIDE SEQUENCE [LARGE SCALE GENOMIC DNA]</scope>
    <source>
        <strain evidence="2 3">JP610</strain>
    </source>
</reference>